<gene>
    <name evidence="1" type="ORF">NPIL_546811</name>
</gene>
<dbReference type="AlphaFoldDB" id="A0A8X6QYT4"/>
<protein>
    <submittedName>
        <fullName evidence="1">Uncharacterized protein</fullName>
    </submittedName>
</protein>
<sequence>MFRDFHSEEIQITARISWRVFDMMGIEPNPKLLAWWRSLHHDLILNFKITKNNFKNLIFSYCSSYLRSQKEKRAFSCFEKFKNHSLAHAIPFDRLPLFPTPPRKEKPIWRHLSRQISIRQVEFNGTWGPHTVIGRHFPWRSVSCGRWT</sequence>
<organism evidence="1 2">
    <name type="scientific">Nephila pilipes</name>
    <name type="common">Giant wood spider</name>
    <name type="synonym">Nephila maculata</name>
    <dbReference type="NCBI Taxonomy" id="299642"/>
    <lineage>
        <taxon>Eukaryota</taxon>
        <taxon>Metazoa</taxon>
        <taxon>Ecdysozoa</taxon>
        <taxon>Arthropoda</taxon>
        <taxon>Chelicerata</taxon>
        <taxon>Arachnida</taxon>
        <taxon>Araneae</taxon>
        <taxon>Araneomorphae</taxon>
        <taxon>Entelegynae</taxon>
        <taxon>Araneoidea</taxon>
        <taxon>Nephilidae</taxon>
        <taxon>Nephila</taxon>
    </lineage>
</organism>
<keyword evidence="2" id="KW-1185">Reference proteome</keyword>
<comment type="caution">
    <text evidence="1">The sequence shown here is derived from an EMBL/GenBank/DDBJ whole genome shotgun (WGS) entry which is preliminary data.</text>
</comment>
<proteinExistence type="predicted"/>
<evidence type="ECO:0000313" key="1">
    <source>
        <dbReference type="EMBL" id="GFU43999.1"/>
    </source>
</evidence>
<dbReference type="Proteomes" id="UP000887013">
    <property type="component" value="Unassembled WGS sequence"/>
</dbReference>
<reference evidence="1" key="1">
    <citation type="submission" date="2020-08" db="EMBL/GenBank/DDBJ databases">
        <title>Multicomponent nature underlies the extraordinary mechanical properties of spider dragline silk.</title>
        <authorList>
            <person name="Kono N."/>
            <person name="Nakamura H."/>
            <person name="Mori M."/>
            <person name="Yoshida Y."/>
            <person name="Ohtoshi R."/>
            <person name="Malay A.D."/>
            <person name="Moran D.A.P."/>
            <person name="Tomita M."/>
            <person name="Numata K."/>
            <person name="Arakawa K."/>
        </authorList>
    </citation>
    <scope>NUCLEOTIDE SEQUENCE</scope>
</reference>
<accession>A0A8X6QYT4</accession>
<evidence type="ECO:0000313" key="2">
    <source>
        <dbReference type="Proteomes" id="UP000887013"/>
    </source>
</evidence>
<dbReference type="EMBL" id="BMAW01085669">
    <property type="protein sequence ID" value="GFU43999.1"/>
    <property type="molecule type" value="Genomic_DNA"/>
</dbReference>
<name>A0A8X6QYT4_NEPPI</name>